<sequence length="512" mass="56626">MAHTYSDAVASLNTLQTNFAVVDAIRKSGRKMNEQAIPEMVEWCRKIGYQPSDLNKLKAIHIAGTKGKGSTSAFVSSILTQFVDTTPGDQNGKPLSKIGLYTSPHLRFVRERIQINGQPLTEEQFAKYFFETWDRLERAAKEQGQDPKSPQAKPVYFRFLTLVAFHTYMSEGVNTAVIECGIGGAYDSTNILQQPAVTGITSLGIDHVGVLGNTLPEIAWHKAGIMKPGSKCYTTSSQLPEAKEILGKVSSEVKSELIYIDVDPRIESGEIKLGLEADFQKVNASLALAIARDWLTQHGYHKGPDYEAKLAKGLREVKWPGRCETRRDQNLTWYIDGGHTLESIKLAGQWYASTQQKLQTGPDTTSSRPRRYLIFNQQTRDARALSRALYDTLSTTLHDSHPFTHVIFCTNTTFKEAGFKPDLLSVNTNASDVEALKVQNELAEAWKSIDQQAEVSVVRTIEEAVEVVKSASNTSTGEVAALVTGSLHLVGGFLEVVETQEARKNSLQSQDQ</sequence>
<proteinExistence type="predicted"/>
<dbReference type="Proteomes" id="UP001172386">
    <property type="component" value="Unassembled WGS sequence"/>
</dbReference>
<evidence type="ECO:0000313" key="2">
    <source>
        <dbReference type="Proteomes" id="UP001172386"/>
    </source>
</evidence>
<accession>A0ACC3AH44</accession>
<organism evidence="1 2">
    <name type="scientific">Neophaeococcomyces mojaviensis</name>
    <dbReference type="NCBI Taxonomy" id="3383035"/>
    <lineage>
        <taxon>Eukaryota</taxon>
        <taxon>Fungi</taxon>
        <taxon>Dikarya</taxon>
        <taxon>Ascomycota</taxon>
        <taxon>Pezizomycotina</taxon>
        <taxon>Eurotiomycetes</taxon>
        <taxon>Chaetothyriomycetidae</taxon>
        <taxon>Chaetothyriales</taxon>
        <taxon>Chaetothyriales incertae sedis</taxon>
        <taxon>Neophaeococcomyces</taxon>
    </lineage>
</organism>
<evidence type="ECO:0000313" key="1">
    <source>
        <dbReference type="EMBL" id="KAJ9662341.1"/>
    </source>
</evidence>
<comment type="caution">
    <text evidence="1">The sequence shown here is derived from an EMBL/GenBank/DDBJ whole genome shotgun (WGS) entry which is preliminary data.</text>
</comment>
<dbReference type="EMBL" id="JAPDRQ010000016">
    <property type="protein sequence ID" value="KAJ9662341.1"/>
    <property type="molecule type" value="Genomic_DNA"/>
</dbReference>
<reference evidence="1" key="1">
    <citation type="submission" date="2022-10" db="EMBL/GenBank/DDBJ databases">
        <title>Culturing micro-colonial fungi from biological soil crusts in the Mojave desert and describing Neophaeococcomyces mojavensis, and introducing the new genera and species Taxawa tesnikishii.</title>
        <authorList>
            <person name="Kurbessoian T."/>
            <person name="Stajich J.E."/>
        </authorList>
    </citation>
    <scope>NUCLEOTIDE SEQUENCE</scope>
    <source>
        <strain evidence="1">JES_112</strain>
    </source>
</reference>
<keyword evidence="2" id="KW-1185">Reference proteome</keyword>
<gene>
    <name evidence="1" type="ORF">H2198_001475</name>
</gene>
<name>A0ACC3AH44_9EURO</name>
<protein>
    <submittedName>
        <fullName evidence="1">Uncharacterized protein</fullName>
    </submittedName>
</protein>